<dbReference type="RefSeq" id="WP_103083345.1">
    <property type="nucleotide sequence ID" value="NZ_CP021850.1"/>
</dbReference>
<dbReference type="Proteomes" id="UP000236151">
    <property type="component" value="Unassembled WGS sequence"/>
</dbReference>
<evidence type="ECO:0000313" key="2">
    <source>
        <dbReference type="Proteomes" id="UP000236151"/>
    </source>
</evidence>
<accession>A0A2K2EW12</accession>
<reference evidence="1 2" key="1">
    <citation type="submission" date="2017-06" db="EMBL/GenBank/DDBJ databases">
        <title>Investigating the central metabolism of Clostridium thermosuccinogenes.</title>
        <authorList>
            <person name="Koendjbiharie J.G."/>
            <person name="van Kranenburg R."/>
        </authorList>
    </citation>
    <scope>NUCLEOTIDE SEQUENCE [LARGE SCALE GENOMIC DNA]</scope>
    <source>
        <strain evidence="1 2">DSM 5806</strain>
    </source>
</reference>
<gene>
    <name evidence="1" type="ORF">CDQ84_19305</name>
</gene>
<keyword evidence="2" id="KW-1185">Reference proteome</keyword>
<sequence>MEQFTMYEREEVECSGSFSKLLGCKVTIISDDEDDYVTDAYIADVSGEKLVVKGTHKCYGKEWEYCVAHSINDPEIIIYKSKI</sequence>
<evidence type="ECO:0000313" key="1">
    <source>
        <dbReference type="EMBL" id="PNT91744.1"/>
    </source>
</evidence>
<dbReference type="EMBL" id="NIOJ01000153">
    <property type="protein sequence ID" value="PNT91744.1"/>
    <property type="molecule type" value="Genomic_DNA"/>
</dbReference>
<proteinExistence type="predicted"/>
<organism evidence="1 2">
    <name type="scientific">Clostridium thermosuccinogenes</name>
    <dbReference type="NCBI Taxonomy" id="84032"/>
    <lineage>
        <taxon>Bacteria</taxon>
        <taxon>Bacillati</taxon>
        <taxon>Bacillota</taxon>
        <taxon>Clostridia</taxon>
        <taxon>Eubacteriales</taxon>
        <taxon>Clostridiaceae</taxon>
        <taxon>Clostridium</taxon>
    </lineage>
</organism>
<protein>
    <submittedName>
        <fullName evidence="1">Uncharacterized protein</fullName>
    </submittedName>
</protein>
<dbReference type="KEGG" id="cthd:CDO33_01715"/>
<name>A0A2K2EW12_9CLOT</name>
<comment type="caution">
    <text evidence="1">The sequence shown here is derived from an EMBL/GenBank/DDBJ whole genome shotgun (WGS) entry which is preliminary data.</text>
</comment>
<dbReference type="AlphaFoldDB" id="A0A2K2EW12"/>